<reference evidence="3" key="3">
    <citation type="submission" date="2015-04" db="UniProtKB">
        <authorList>
            <consortium name="EnsemblPlants"/>
        </authorList>
    </citation>
    <scope>IDENTIFICATION</scope>
    <source>
        <strain evidence="3">cv. Jemalong A17</strain>
    </source>
</reference>
<proteinExistence type="predicted"/>
<keyword evidence="1" id="KW-1133">Transmembrane helix</keyword>
<evidence type="ECO:0000256" key="1">
    <source>
        <dbReference type="SAM" id="Phobius"/>
    </source>
</evidence>
<reference evidence="2 4" key="2">
    <citation type="journal article" date="2014" name="BMC Genomics">
        <title>An improved genome release (version Mt4.0) for the model legume Medicago truncatula.</title>
        <authorList>
            <person name="Tang H."/>
            <person name="Krishnakumar V."/>
            <person name="Bidwell S."/>
            <person name="Rosen B."/>
            <person name="Chan A."/>
            <person name="Zhou S."/>
            <person name="Gentzbittel L."/>
            <person name="Childs K.L."/>
            <person name="Yandell M."/>
            <person name="Gundlach H."/>
            <person name="Mayer K.F."/>
            <person name="Schwartz D.C."/>
            <person name="Town C.D."/>
        </authorList>
    </citation>
    <scope>GENOME REANNOTATION</scope>
    <source>
        <strain evidence="3 4">cv. Jemalong A17</strain>
    </source>
</reference>
<evidence type="ECO:0000313" key="4">
    <source>
        <dbReference type="Proteomes" id="UP000002051"/>
    </source>
</evidence>
<dbReference type="PaxDb" id="3880-AES98091"/>
<dbReference type="EMBL" id="CM001221">
    <property type="protein sequence ID" value="AES98091.1"/>
    <property type="molecule type" value="Genomic_DNA"/>
</dbReference>
<dbReference type="AlphaFoldDB" id="G7KBB0"/>
<evidence type="ECO:0000313" key="2">
    <source>
        <dbReference type="EMBL" id="AES98091.1"/>
    </source>
</evidence>
<protein>
    <submittedName>
        <fullName evidence="2">Transmembrane protein, putative</fullName>
    </submittedName>
</protein>
<name>G7KBB0_MEDTR</name>
<keyword evidence="1 2" id="KW-0812">Transmembrane</keyword>
<evidence type="ECO:0000313" key="3">
    <source>
        <dbReference type="EnsemblPlants" id="AES98091"/>
    </source>
</evidence>
<keyword evidence="4" id="KW-1185">Reference proteome</keyword>
<dbReference type="EnsemblPlants" id="AES98091">
    <property type="protein sequence ID" value="AES98091"/>
    <property type="gene ID" value="MTR_5g064150"/>
</dbReference>
<feature type="transmembrane region" description="Helical" evidence="1">
    <location>
        <begin position="47"/>
        <end position="69"/>
    </location>
</feature>
<keyword evidence="1" id="KW-0472">Membrane</keyword>
<dbReference type="HOGENOM" id="CLU_2726008_0_0_1"/>
<reference evidence="2 4" key="1">
    <citation type="journal article" date="2011" name="Nature">
        <title>The Medicago genome provides insight into the evolution of rhizobial symbioses.</title>
        <authorList>
            <person name="Young N.D."/>
            <person name="Debelle F."/>
            <person name="Oldroyd G.E."/>
            <person name="Geurts R."/>
            <person name="Cannon S.B."/>
            <person name="Udvardi M.K."/>
            <person name="Benedito V.A."/>
            <person name="Mayer K.F."/>
            <person name="Gouzy J."/>
            <person name="Schoof H."/>
            <person name="Van de Peer Y."/>
            <person name="Proost S."/>
            <person name="Cook D.R."/>
            <person name="Meyers B.C."/>
            <person name="Spannagl M."/>
            <person name="Cheung F."/>
            <person name="De Mita S."/>
            <person name="Krishnakumar V."/>
            <person name="Gundlach H."/>
            <person name="Zhou S."/>
            <person name="Mudge J."/>
            <person name="Bharti A.K."/>
            <person name="Murray J.D."/>
            <person name="Naoumkina M.A."/>
            <person name="Rosen B."/>
            <person name="Silverstein K.A."/>
            <person name="Tang H."/>
            <person name="Rombauts S."/>
            <person name="Zhao P.X."/>
            <person name="Zhou P."/>
            <person name="Barbe V."/>
            <person name="Bardou P."/>
            <person name="Bechner M."/>
            <person name="Bellec A."/>
            <person name="Berger A."/>
            <person name="Berges H."/>
            <person name="Bidwell S."/>
            <person name="Bisseling T."/>
            <person name="Choisne N."/>
            <person name="Couloux A."/>
            <person name="Denny R."/>
            <person name="Deshpande S."/>
            <person name="Dai X."/>
            <person name="Doyle J.J."/>
            <person name="Dudez A.M."/>
            <person name="Farmer A.D."/>
            <person name="Fouteau S."/>
            <person name="Franken C."/>
            <person name="Gibelin C."/>
            <person name="Gish J."/>
            <person name="Goldstein S."/>
            <person name="Gonzalez A.J."/>
            <person name="Green P.J."/>
            <person name="Hallab A."/>
            <person name="Hartog M."/>
            <person name="Hua A."/>
            <person name="Humphray S.J."/>
            <person name="Jeong D.H."/>
            <person name="Jing Y."/>
            <person name="Jocker A."/>
            <person name="Kenton S.M."/>
            <person name="Kim D.J."/>
            <person name="Klee K."/>
            <person name="Lai H."/>
            <person name="Lang C."/>
            <person name="Lin S."/>
            <person name="Macmil S.L."/>
            <person name="Magdelenat G."/>
            <person name="Matthews L."/>
            <person name="McCorrison J."/>
            <person name="Monaghan E.L."/>
            <person name="Mun J.H."/>
            <person name="Najar F.Z."/>
            <person name="Nicholson C."/>
            <person name="Noirot C."/>
            <person name="O'Bleness M."/>
            <person name="Paule C.R."/>
            <person name="Poulain J."/>
            <person name="Prion F."/>
            <person name="Qin B."/>
            <person name="Qu C."/>
            <person name="Retzel E.F."/>
            <person name="Riddle C."/>
            <person name="Sallet E."/>
            <person name="Samain S."/>
            <person name="Samson N."/>
            <person name="Sanders I."/>
            <person name="Saurat O."/>
            <person name="Scarpelli C."/>
            <person name="Schiex T."/>
            <person name="Segurens B."/>
            <person name="Severin A.J."/>
            <person name="Sherrier D.J."/>
            <person name="Shi R."/>
            <person name="Sims S."/>
            <person name="Singer S.R."/>
            <person name="Sinharoy S."/>
            <person name="Sterck L."/>
            <person name="Viollet A."/>
            <person name="Wang B.B."/>
            <person name="Wang K."/>
            <person name="Wang M."/>
            <person name="Wang X."/>
            <person name="Warfsmann J."/>
            <person name="Weissenbach J."/>
            <person name="White D.D."/>
            <person name="White J.D."/>
            <person name="Wiley G.B."/>
            <person name="Wincker P."/>
            <person name="Xing Y."/>
            <person name="Yang L."/>
            <person name="Yao Z."/>
            <person name="Ying F."/>
            <person name="Zhai J."/>
            <person name="Zhou L."/>
            <person name="Zuber A."/>
            <person name="Denarie J."/>
            <person name="Dixon R.A."/>
            <person name="May G.D."/>
            <person name="Schwartz D.C."/>
            <person name="Rogers J."/>
            <person name="Quetier F."/>
            <person name="Town C.D."/>
            <person name="Roe B.A."/>
        </authorList>
    </citation>
    <scope>NUCLEOTIDE SEQUENCE [LARGE SCALE GENOMIC DNA]</scope>
    <source>
        <strain evidence="2">A17</strain>
        <strain evidence="3 4">cv. Jemalong A17</strain>
    </source>
</reference>
<dbReference type="Proteomes" id="UP000002051">
    <property type="component" value="Chromosome 5"/>
</dbReference>
<organism evidence="2 4">
    <name type="scientific">Medicago truncatula</name>
    <name type="common">Barrel medic</name>
    <name type="synonym">Medicago tribuloides</name>
    <dbReference type="NCBI Taxonomy" id="3880"/>
    <lineage>
        <taxon>Eukaryota</taxon>
        <taxon>Viridiplantae</taxon>
        <taxon>Streptophyta</taxon>
        <taxon>Embryophyta</taxon>
        <taxon>Tracheophyta</taxon>
        <taxon>Spermatophyta</taxon>
        <taxon>Magnoliopsida</taxon>
        <taxon>eudicotyledons</taxon>
        <taxon>Gunneridae</taxon>
        <taxon>Pentapetalae</taxon>
        <taxon>rosids</taxon>
        <taxon>fabids</taxon>
        <taxon>Fabales</taxon>
        <taxon>Fabaceae</taxon>
        <taxon>Papilionoideae</taxon>
        <taxon>50 kb inversion clade</taxon>
        <taxon>NPAAA clade</taxon>
        <taxon>Hologalegina</taxon>
        <taxon>IRL clade</taxon>
        <taxon>Trifolieae</taxon>
        <taxon>Medicago</taxon>
    </lineage>
</organism>
<gene>
    <name evidence="2" type="ordered locus">MTR_5g064150</name>
</gene>
<sequence length="72" mass="8099">MDGCVYAQVELFFDQELGNISSYAPSGVPTEHTTSSLSVKRSLRYALFRYSIFGVGRYASLSAINYYAWNDN</sequence>
<accession>G7KBB0</accession>